<accession>A0A0A0J7B0</accession>
<gene>
    <name evidence="5" type="ORF">N802_03700</name>
</gene>
<comment type="caution">
    <text evidence="5">The sequence shown here is derived from an EMBL/GenBank/DDBJ whole genome shotgun (WGS) entry which is preliminary data.</text>
</comment>
<dbReference type="InterPro" id="IPR001360">
    <property type="entry name" value="Glyco_hydro_1"/>
</dbReference>
<dbReference type="EMBL" id="AVPJ01000011">
    <property type="protein sequence ID" value="KGN31481.1"/>
    <property type="molecule type" value="Genomic_DNA"/>
</dbReference>
<dbReference type="AlphaFoldDB" id="A0A0A0J7B0"/>
<dbReference type="eggNOG" id="COG2723">
    <property type="taxonomic scope" value="Bacteria"/>
</dbReference>
<keyword evidence="2" id="KW-0378">Hydrolase</keyword>
<evidence type="ECO:0000256" key="3">
    <source>
        <dbReference type="ARBA" id="ARBA00023295"/>
    </source>
</evidence>
<evidence type="ECO:0000256" key="1">
    <source>
        <dbReference type="ARBA" id="ARBA00010838"/>
    </source>
</evidence>
<dbReference type="Pfam" id="PF00232">
    <property type="entry name" value="Glyco_hydro_1"/>
    <property type="match status" value="1"/>
</dbReference>
<sequence>MPDDLLFSTRELLIGTATASLQIEGGDRNNNWYDWASVPGNIKDGSTPLRATDHWNRWREDTALMADLGLQVYRMSLEWSRIEPRPGEFDREAIDRYREEISAIRAAGIQPLVSLHHFSHPSWFQGLGGWTSSAAPDIFLRFVDVVPALSDLVTEWATINEPNVYAVQAHLFGETPPGNRSWSAVRSTLRHMAIAHCRAYRRIHELQSDAKVGFAHHARVFAPLNPRNPLHRALSLFNSAMFQDQLADAMLGGRFPKVLGAKPDDITPGKYYDYLGINYYSRTAVKGIEDGTFPESPINNLGWEIYPEGLVQVARELHSRYPAPIWVTENGTADAADAFRSRYIHDHLKAIVESGLPFERYYHWCFVDNWEWAEGEVPRFGIVENNYETQQRTVRDSGWFLSQVIADGGVSQSTFDKYVADQSYPLNS</sequence>
<dbReference type="PANTHER" id="PTHR10353:SF209">
    <property type="entry name" value="GALACTOLIPID GALACTOSYLTRANSFERASE SFR2, CHLOROPLASTIC"/>
    <property type="match status" value="1"/>
</dbReference>
<dbReference type="InterPro" id="IPR017853">
    <property type="entry name" value="GH"/>
</dbReference>
<dbReference type="Gene3D" id="3.20.20.80">
    <property type="entry name" value="Glycosidases"/>
    <property type="match status" value="1"/>
</dbReference>
<keyword evidence="6" id="KW-1185">Reference proteome</keyword>
<evidence type="ECO:0000256" key="2">
    <source>
        <dbReference type="ARBA" id="ARBA00022801"/>
    </source>
</evidence>
<dbReference type="GO" id="GO:0005975">
    <property type="term" value="P:carbohydrate metabolic process"/>
    <property type="evidence" value="ECO:0007669"/>
    <property type="project" value="InterPro"/>
</dbReference>
<proteinExistence type="inferred from homology"/>
<organism evidence="5 6">
    <name type="scientific">Knoellia sinensis KCTC 19936</name>
    <dbReference type="NCBI Taxonomy" id="1385520"/>
    <lineage>
        <taxon>Bacteria</taxon>
        <taxon>Bacillati</taxon>
        <taxon>Actinomycetota</taxon>
        <taxon>Actinomycetes</taxon>
        <taxon>Micrococcales</taxon>
        <taxon>Intrasporangiaceae</taxon>
        <taxon>Knoellia</taxon>
    </lineage>
</organism>
<dbReference type="PRINTS" id="PR00131">
    <property type="entry name" value="GLHYDRLASE1"/>
</dbReference>
<dbReference type="PANTHER" id="PTHR10353">
    <property type="entry name" value="GLYCOSYL HYDROLASE"/>
    <property type="match status" value="1"/>
</dbReference>
<name>A0A0A0J7B0_9MICO</name>
<protein>
    <submittedName>
        <fullName evidence="5">Beta-glucosidase</fullName>
    </submittedName>
</protein>
<evidence type="ECO:0000313" key="5">
    <source>
        <dbReference type="EMBL" id="KGN31481.1"/>
    </source>
</evidence>
<dbReference type="OrthoDB" id="9765195at2"/>
<evidence type="ECO:0000256" key="4">
    <source>
        <dbReference type="RuleBase" id="RU003690"/>
    </source>
</evidence>
<keyword evidence="3" id="KW-0326">Glycosidase</keyword>
<dbReference type="RefSeq" id="WP_084072222.1">
    <property type="nucleotide sequence ID" value="NZ_AVPJ01000011.1"/>
</dbReference>
<dbReference type="SUPFAM" id="SSF51445">
    <property type="entry name" value="(Trans)glycosidases"/>
    <property type="match status" value="1"/>
</dbReference>
<dbReference type="Proteomes" id="UP000030002">
    <property type="component" value="Unassembled WGS sequence"/>
</dbReference>
<evidence type="ECO:0000313" key="6">
    <source>
        <dbReference type="Proteomes" id="UP000030002"/>
    </source>
</evidence>
<dbReference type="STRING" id="1385520.N802_03700"/>
<comment type="similarity">
    <text evidence="1 4">Belongs to the glycosyl hydrolase 1 family.</text>
</comment>
<reference evidence="5 6" key="1">
    <citation type="submission" date="2013-08" db="EMBL/GenBank/DDBJ databases">
        <title>The genome sequence of Knoellia sinensis.</title>
        <authorList>
            <person name="Zhu W."/>
            <person name="Wang G."/>
        </authorList>
    </citation>
    <scope>NUCLEOTIDE SEQUENCE [LARGE SCALE GENOMIC DNA]</scope>
    <source>
        <strain evidence="5 6">KCTC 19936</strain>
    </source>
</reference>
<dbReference type="GO" id="GO:0008422">
    <property type="term" value="F:beta-glucosidase activity"/>
    <property type="evidence" value="ECO:0007669"/>
    <property type="project" value="TreeGrafter"/>
</dbReference>